<evidence type="ECO:0000256" key="2">
    <source>
        <dbReference type="ARBA" id="ARBA00023157"/>
    </source>
</evidence>
<sequence>METYLFRTLCCLMLGILRVARNNEGWDSDWGVMIVRRSTRIEQRPKDLEVFAGTDAKFTCSGTTDFEEVSKLRVYWMKDRKEITQSNQRMTTNVQDNSLTISGTISRDSGFYTCVITNELDKQEASAILTVKDRPEPPVDVHKKFCINNTATITWTKGGFNNAPIQYFTIEYNTSVETDRWVFAATANQSDNTITLKLRPGVSYSFRLLATNKIGISNPSRHSEICTTDTSKPYKNPENVRGVGDKPGYLVIEWTPMPPIDHGGRNFRYILKISKRGNVVIDEVTNTINQGQSRYEFLSNDVYTPYNVTIQAANEHQSSSVYLKPNIIYSGESKPGPSMRIDNFVVDNAGLAENAATFYWSWDVNNDAQLHGKFRGFKIQYWVKGMKRVTFREDEVLEKDMTPRYGSVKKRSIVEYTYTLKNLLPFTIMEAQMCLMNTYYVSGPSPIVSFVTKSGVPGPVEKLHPLLIASNFLELTWERPELLNSPIQDADLTNSYLKGYDVGFQTVKGLELGQMQEMDPQIIDPRITKCVLNGLTSNQKYRVYMWARTENGRGESSFIEITTAKSSAMAAAYSLGNNFAWFIGLILSVLILIALSTYIVLMYKKHPEPKRKQYTAPPRRRVQYETTGSDRVDLGSGQIIPRAKIKCQLFYSRQGIVHKSSGSLNKGYDNYTYSEREYPDDRRHDDAYEKDYNRGYRDDDERYEDDNKDNYYSEEKGRYDDDGYARRQPQYDEKYDDRNDDRYDDRNDDRYDDRHDDRYDDRHDDRYDDRRDDRYDDRRDDRYDDRYDDQYDRRDSYKDDRRYSDTDKGRNQDYDRHGDRYSDSNRRYSDRSDEGQYVEDESYKPYSRRNDYDRTPSYEKRPSSFTEDVDLREPAKFDADGSPIDDKPSKSPGKSSFV</sequence>
<organism evidence="8 9">
    <name type="scientific">Mytilus edulis</name>
    <name type="common">Blue mussel</name>
    <dbReference type="NCBI Taxonomy" id="6550"/>
    <lineage>
        <taxon>Eukaryota</taxon>
        <taxon>Metazoa</taxon>
        <taxon>Spiralia</taxon>
        <taxon>Lophotrochozoa</taxon>
        <taxon>Mollusca</taxon>
        <taxon>Bivalvia</taxon>
        <taxon>Autobranchia</taxon>
        <taxon>Pteriomorphia</taxon>
        <taxon>Mytilida</taxon>
        <taxon>Mytiloidea</taxon>
        <taxon>Mytilidae</taxon>
        <taxon>Mytilinae</taxon>
        <taxon>Mytilus</taxon>
    </lineage>
</organism>
<dbReference type="Gene3D" id="2.60.40.10">
    <property type="entry name" value="Immunoglobulins"/>
    <property type="match status" value="5"/>
</dbReference>
<evidence type="ECO:0000256" key="1">
    <source>
        <dbReference type="ARBA" id="ARBA00022737"/>
    </source>
</evidence>
<feature type="compositionally biased region" description="Basic and acidic residues" evidence="3">
    <location>
        <begin position="708"/>
        <end position="834"/>
    </location>
</feature>
<dbReference type="PANTHER" id="PTHR44170">
    <property type="entry name" value="PROTEIN SIDEKICK"/>
    <property type="match status" value="1"/>
</dbReference>
<dbReference type="Pfam" id="PF07679">
    <property type="entry name" value="I-set"/>
    <property type="match status" value="1"/>
</dbReference>
<protein>
    <submittedName>
        <fullName evidence="8">NRCAM</fullName>
    </submittedName>
</protein>
<dbReference type="PROSITE" id="PS50835">
    <property type="entry name" value="IG_LIKE"/>
    <property type="match status" value="1"/>
</dbReference>
<keyword evidence="1" id="KW-0677">Repeat</keyword>
<dbReference type="OrthoDB" id="6244967at2759"/>
<feature type="domain" description="Fibronectin type-III" evidence="7">
    <location>
        <begin position="456"/>
        <end position="567"/>
    </location>
</feature>
<feature type="transmembrane region" description="Helical" evidence="4">
    <location>
        <begin position="579"/>
        <end position="603"/>
    </location>
</feature>
<evidence type="ECO:0000256" key="3">
    <source>
        <dbReference type="SAM" id="MobiDB-lite"/>
    </source>
</evidence>
<evidence type="ECO:0000313" key="9">
    <source>
        <dbReference type="Proteomes" id="UP000683360"/>
    </source>
</evidence>
<evidence type="ECO:0000313" key="8">
    <source>
        <dbReference type="EMBL" id="CAG2232494.1"/>
    </source>
</evidence>
<dbReference type="GO" id="GO:0030424">
    <property type="term" value="C:axon"/>
    <property type="evidence" value="ECO:0007669"/>
    <property type="project" value="TreeGrafter"/>
</dbReference>
<keyword evidence="4" id="KW-1133">Transmembrane helix</keyword>
<evidence type="ECO:0000256" key="4">
    <source>
        <dbReference type="SAM" id="Phobius"/>
    </source>
</evidence>
<feature type="domain" description="Ig-like" evidence="6">
    <location>
        <begin position="39"/>
        <end position="130"/>
    </location>
</feature>
<evidence type="ECO:0000256" key="5">
    <source>
        <dbReference type="SAM" id="SignalP"/>
    </source>
</evidence>
<dbReference type="InterPro" id="IPR007110">
    <property type="entry name" value="Ig-like_dom"/>
</dbReference>
<gene>
    <name evidence="8" type="ORF">MEDL_45209</name>
</gene>
<feature type="domain" description="Fibronectin type-III" evidence="7">
    <location>
        <begin position="134"/>
        <end position="230"/>
    </location>
</feature>
<feature type="compositionally biased region" description="Basic and acidic residues" evidence="3">
    <location>
        <begin position="869"/>
        <end position="889"/>
    </location>
</feature>
<proteinExistence type="predicted"/>
<accession>A0A8S3TMN7</accession>
<dbReference type="SMART" id="SM00060">
    <property type="entry name" value="FN3"/>
    <property type="match status" value="3"/>
</dbReference>
<dbReference type="GO" id="GO:0007411">
    <property type="term" value="P:axon guidance"/>
    <property type="evidence" value="ECO:0007669"/>
    <property type="project" value="TreeGrafter"/>
</dbReference>
<keyword evidence="2" id="KW-1015">Disulfide bond</keyword>
<dbReference type="InterPro" id="IPR003961">
    <property type="entry name" value="FN3_dom"/>
</dbReference>
<dbReference type="InterPro" id="IPR013783">
    <property type="entry name" value="Ig-like_fold"/>
</dbReference>
<feature type="compositionally biased region" description="Basic and acidic residues" evidence="3">
    <location>
        <begin position="674"/>
        <end position="700"/>
    </location>
</feature>
<dbReference type="InterPro" id="IPR036116">
    <property type="entry name" value="FN3_sf"/>
</dbReference>
<reference evidence="8" key="1">
    <citation type="submission" date="2021-03" db="EMBL/GenBank/DDBJ databases">
        <authorList>
            <person name="Bekaert M."/>
        </authorList>
    </citation>
    <scope>NUCLEOTIDE SEQUENCE</scope>
</reference>
<keyword evidence="4" id="KW-0472">Membrane</keyword>
<dbReference type="EMBL" id="CAJPWZ010002186">
    <property type="protein sequence ID" value="CAG2232494.1"/>
    <property type="molecule type" value="Genomic_DNA"/>
</dbReference>
<dbReference type="InterPro" id="IPR013098">
    <property type="entry name" value="Ig_I-set"/>
</dbReference>
<dbReference type="Proteomes" id="UP000683360">
    <property type="component" value="Unassembled WGS sequence"/>
</dbReference>
<keyword evidence="4" id="KW-0812">Transmembrane</keyword>
<evidence type="ECO:0000259" key="7">
    <source>
        <dbReference type="PROSITE" id="PS50853"/>
    </source>
</evidence>
<keyword evidence="9" id="KW-1185">Reference proteome</keyword>
<keyword evidence="5" id="KW-0732">Signal</keyword>
<dbReference type="InterPro" id="IPR003599">
    <property type="entry name" value="Ig_sub"/>
</dbReference>
<feature type="signal peptide" evidence="5">
    <location>
        <begin position="1"/>
        <end position="25"/>
    </location>
</feature>
<feature type="compositionally biased region" description="Basic and acidic residues" evidence="3">
    <location>
        <begin position="848"/>
        <end position="862"/>
    </location>
</feature>
<feature type="domain" description="Fibronectin type-III" evidence="7">
    <location>
        <begin position="236"/>
        <end position="333"/>
    </location>
</feature>
<comment type="caution">
    <text evidence="8">The sequence shown here is derived from an EMBL/GenBank/DDBJ whole genome shotgun (WGS) entry which is preliminary data.</text>
</comment>
<name>A0A8S3TMN7_MYTED</name>
<evidence type="ECO:0000259" key="6">
    <source>
        <dbReference type="PROSITE" id="PS50835"/>
    </source>
</evidence>
<dbReference type="InterPro" id="IPR036179">
    <property type="entry name" value="Ig-like_dom_sf"/>
</dbReference>
<dbReference type="Pfam" id="PF00041">
    <property type="entry name" value="fn3"/>
    <property type="match status" value="1"/>
</dbReference>
<dbReference type="PROSITE" id="PS50853">
    <property type="entry name" value="FN3"/>
    <property type="match status" value="3"/>
</dbReference>
<feature type="region of interest" description="Disordered" evidence="3">
    <location>
        <begin position="668"/>
        <end position="898"/>
    </location>
</feature>
<dbReference type="CDD" id="cd00063">
    <property type="entry name" value="FN3"/>
    <property type="match status" value="3"/>
</dbReference>
<dbReference type="AlphaFoldDB" id="A0A8S3TMN7"/>
<dbReference type="SMART" id="SM00409">
    <property type="entry name" value="IG"/>
    <property type="match status" value="1"/>
</dbReference>
<dbReference type="SUPFAM" id="SSF49265">
    <property type="entry name" value="Fibronectin type III"/>
    <property type="match status" value="2"/>
</dbReference>
<dbReference type="PANTHER" id="PTHR44170:SF6">
    <property type="entry name" value="CONTACTIN"/>
    <property type="match status" value="1"/>
</dbReference>
<feature type="chain" id="PRO_5035774651" evidence="5">
    <location>
        <begin position="26"/>
        <end position="898"/>
    </location>
</feature>
<dbReference type="SUPFAM" id="SSF48726">
    <property type="entry name" value="Immunoglobulin"/>
    <property type="match status" value="1"/>
</dbReference>
<dbReference type="GO" id="GO:0005886">
    <property type="term" value="C:plasma membrane"/>
    <property type="evidence" value="ECO:0007669"/>
    <property type="project" value="TreeGrafter"/>
</dbReference>
<dbReference type="GO" id="GO:0098609">
    <property type="term" value="P:cell-cell adhesion"/>
    <property type="evidence" value="ECO:0007669"/>
    <property type="project" value="TreeGrafter"/>
</dbReference>